<proteinExistence type="predicted"/>
<keyword evidence="1" id="KW-1133">Transmembrane helix</keyword>
<accession>A0A2S4HBZ9</accession>
<dbReference type="RefSeq" id="WP_103685556.1">
    <property type="nucleotide sequence ID" value="NZ_PQGG01000038.1"/>
</dbReference>
<comment type="caution">
    <text evidence="2">The sequence shown here is derived from an EMBL/GenBank/DDBJ whole genome shotgun (WGS) entry which is preliminary data.</text>
</comment>
<name>A0A2S4HBZ9_9GAMM</name>
<evidence type="ECO:0000256" key="1">
    <source>
        <dbReference type="SAM" id="Phobius"/>
    </source>
</evidence>
<keyword evidence="1" id="KW-0812">Transmembrane</keyword>
<protein>
    <submittedName>
        <fullName evidence="2">Uncharacterized protein</fullName>
    </submittedName>
</protein>
<evidence type="ECO:0000313" key="3">
    <source>
        <dbReference type="Proteomes" id="UP000237222"/>
    </source>
</evidence>
<dbReference type="Proteomes" id="UP000237222">
    <property type="component" value="Unassembled WGS sequence"/>
</dbReference>
<dbReference type="AlphaFoldDB" id="A0A2S4HBZ9"/>
<keyword evidence="1" id="KW-0472">Membrane</keyword>
<gene>
    <name evidence="2" type="ORF">C0068_16380</name>
</gene>
<reference evidence="2" key="1">
    <citation type="submission" date="2018-01" db="EMBL/GenBank/DDBJ databases">
        <authorList>
            <person name="Yu X.-D."/>
        </authorList>
    </citation>
    <scope>NUCLEOTIDE SEQUENCE</scope>
    <source>
        <strain evidence="2">ZX-21</strain>
    </source>
</reference>
<feature type="transmembrane region" description="Helical" evidence="1">
    <location>
        <begin position="37"/>
        <end position="55"/>
    </location>
</feature>
<dbReference type="EMBL" id="PQGG01000038">
    <property type="protein sequence ID" value="POP51514.1"/>
    <property type="molecule type" value="Genomic_DNA"/>
</dbReference>
<evidence type="ECO:0000313" key="2">
    <source>
        <dbReference type="EMBL" id="POP51514.1"/>
    </source>
</evidence>
<organism evidence="2 3">
    <name type="scientific">Zhongshania marina</name>
    <dbReference type="NCBI Taxonomy" id="2304603"/>
    <lineage>
        <taxon>Bacteria</taxon>
        <taxon>Pseudomonadati</taxon>
        <taxon>Pseudomonadota</taxon>
        <taxon>Gammaproteobacteria</taxon>
        <taxon>Cellvibrionales</taxon>
        <taxon>Spongiibacteraceae</taxon>
        <taxon>Zhongshania</taxon>
    </lineage>
</organism>
<sequence>MNTATKPVFVNFVGWFGAVSGPVAAAILALNIPVSPYAYPLFLLSSLCMTAHGIAVKDNKVVTQNMLFNIINLIGVIRWLPGGSS</sequence>
<feature type="transmembrane region" description="Helical" evidence="1">
    <location>
        <begin position="12"/>
        <end position="30"/>
    </location>
</feature>